<reference evidence="7 8" key="1">
    <citation type="submission" date="2017-06" db="EMBL/GenBank/DDBJ databases">
        <title>Complete genome sequence of Nitrospirillum amazonense strain CBAmC, an endophytic nitrogen-fixing and plant growth-promoting bacterium, isolated from sugarcane.</title>
        <authorList>
            <person name="Schwab S."/>
            <person name="dos Santos Teixeira K.R."/>
            <person name="Simoes Araujo J.L."/>
            <person name="Soares Vidal M."/>
            <person name="Borges de Freitas H.R."/>
            <person name="Rivello Crivelaro A.L."/>
            <person name="Bueno de Camargo Nunes A."/>
            <person name="dos Santos C.M."/>
            <person name="Palmeira da Silva Rosa D."/>
            <person name="da Silva Padilha D."/>
            <person name="da Silva E."/>
            <person name="Araujo Terra L."/>
            <person name="Soares Mendes V."/>
            <person name="Farinelli L."/>
            <person name="Magalhaes Cruz L."/>
            <person name="Baldani J.I."/>
        </authorList>
    </citation>
    <scope>NUCLEOTIDE SEQUENCE [LARGE SCALE GENOMIC DNA]</scope>
    <source>
        <strain evidence="7 8">CBAmC</strain>
    </source>
</reference>
<evidence type="ECO:0000313" key="7">
    <source>
        <dbReference type="EMBL" id="ASG23394.1"/>
    </source>
</evidence>
<evidence type="ECO:0000256" key="3">
    <source>
        <dbReference type="ARBA" id="ARBA00022692"/>
    </source>
</evidence>
<dbReference type="AlphaFoldDB" id="A0A248JYV2"/>
<feature type="transmembrane region" description="Helical" evidence="6">
    <location>
        <begin position="38"/>
        <end position="62"/>
    </location>
</feature>
<feature type="transmembrane region" description="Helical" evidence="6">
    <location>
        <begin position="146"/>
        <end position="164"/>
    </location>
</feature>
<dbReference type="RefSeq" id="WP_088873890.1">
    <property type="nucleotide sequence ID" value="NZ_CP022111.1"/>
</dbReference>
<dbReference type="PANTHER" id="PTHR30086:SF19">
    <property type="entry name" value="THREONINE EFFLUX PROTEIN"/>
    <property type="match status" value="1"/>
</dbReference>
<keyword evidence="5 6" id="KW-0472">Membrane</keyword>
<sequence length="236" mass="23978">MLASLIPILVALLLGAMAPGPSFVLVTRTAVTQSRRNGLAAAAGMGVGGTFFGTLALLGLTALLTQVAWLNVALRLAGGLYLLYLALRMWRGAGTPLGKAAGTPLGKAAGTPLAMNAGAATDGRAPSLGRAFVVALATQLSNPKTAIAYAGIFAALLPSSSVSGGPPSHLLLFLPPVIFLIEAGWYSVVALAFSAEAPRRAYLKAKGGIDRVTGTIMGVLGLRLMADAVRDMALAR</sequence>
<dbReference type="GO" id="GO:0015171">
    <property type="term" value="F:amino acid transmembrane transporter activity"/>
    <property type="evidence" value="ECO:0007669"/>
    <property type="project" value="TreeGrafter"/>
</dbReference>
<evidence type="ECO:0000256" key="1">
    <source>
        <dbReference type="ARBA" id="ARBA00004651"/>
    </source>
</evidence>
<evidence type="ECO:0000256" key="6">
    <source>
        <dbReference type="SAM" id="Phobius"/>
    </source>
</evidence>
<evidence type="ECO:0000256" key="4">
    <source>
        <dbReference type="ARBA" id="ARBA00022989"/>
    </source>
</evidence>
<dbReference type="PANTHER" id="PTHR30086">
    <property type="entry name" value="ARGININE EXPORTER PROTEIN ARGO"/>
    <property type="match status" value="1"/>
</dbReference>
<proteinExistence type="predicted"/>
<dbReference type="EMBL" id="CP022111">
    <property type="protein sequence ID" value="ASG23394.1"/>
    <property type="molecule type" value="Genomic_DNA"/>
</dbReference>
<protein>
    <submittedName>
        <fullName evidence="7">Threonine transporter</fullName>
    </submittedName>
</protein>
<dbReference type="GO" id="GO:0005886">
    <property type="term" value="C:plasma membrane"/>
    <property type="evidence" value="ECO:0007669"/>
    <property type="project" value="UniProtKB-SubCell"/>
</dbReference>
<dbReference type="InterPro" id="IPR001123">
    <property type="entry name" value="LeuE-type"/>
</dbReference>
<dbReference type="Proteomes" id="UP000197153">
    <property type="component" value="Chromosome 2"/>
</dbReference>
<evidence type="ECO:0000256" key="5">
    <source>
        <dbReference type="ARBA" id="ARBA00023136"/>
    </source>
</evidence>
<accession>A0A248JYV2</accession>
<evidence type="ECO:0000256" key="2">
    <source>
        <dbReference type="ARBA" id="ARBA00022475"/>
    </source>
</evidence>
<keyword evidence="8" id="KW-1185">Reference proteome</keyword>
<gene>
    <name evidence="7" type="ORF">Y958_21535</name>
</gene>
<keyword evidence="3 6" id="KW-0812">Transmembrane</keyword>
<feature type="transmembrane region" description="Helical" evidence="6">
    <location>
        <begin position="170"/>
        <end position="193"/>
    </location>
</feature>
<dbReference type="KEGG" id="nao:Y958_21535"/>
<feature type="transmembrane region" description="Helical" evidence="6">
    <location>
        <begin position="6"/>
        <end position="26"/>
    </location>
</feature>
<name>A0A248JYV2_9PROT</name>
<keyword evidence="2" id="KW-1003">Cell membrane</keyword>
<dbReference type="Pfam" id="PF01810">
    <property type="entry name" value="LysE"/>
    <property type="match status" value="1"/>
</dbReference>
<feature type="transmembrane region" description="Helical" evidence="6">
    <location>
        <begin position="68"/>
        <end position="87"/>
    </location>
</feature>
<evidence type="ECO:0000313" key="8">
    <source>
        <dbReference type="Proteomes" id="UP000197153"/>
    </source>
</evidence>
<organism evidence="7 8">
    <name type="scientific">Nitrospirillum viridazoti CBAmc</name>
    <dbReference type="NCBI Taxonomy" id="1441467"/>
    <lineage>
        <taxon>Bacteria</taxon>
        <taxon>Pseudomonadati</taxon>
        <taxon>Pseudomonadota</taxon>
        <taxon>Alphaproteobacteria</taxon>
        <taxon>Rhodospirillales</taxon>
        <taxon>Azospirillaceae</taxon>
        <taxon>Nitrospirillum</taxon>
        <taxon>Nitrospirillum viridazoti</taxon>
    </lineage>
</organism>
<keyword evidence="4 6" id="KW-1133">Transmembrane helix</keyword>
<comment type="subcellular location">
    <subcellularLocation>
        <location evidence="1">Cell membrane</location>
        <topology evidence="1">Multi-pass membrane protein</topology>
    </subcellularLocation>
</comment>